<sequence length="278" mass="30838">MTDMLTRFRTVPKAGTTLDTPLIGWRYEWTDGQRLWNYSDDTARAALCYRRPSGINRPSRNHQAPHHRCVCGFRVVGDLDVLHTYMARRARFTEVVGLDRERPEGATGLVITKVEVTGYVTPAVPNRQVDPPFTVRADHLRLLKVYAPDWMDRDRIARANPEVPIKPLGELPRGFPGLKSGPLPEPELSISQHGDEIRIVLGLGPAIVPTALLQDPDVAWAVHGVANPGRSIDADVNTVIDRIVNVVRPDIAFKADQEAAAFGIAWTLDMMANSAESK</sequence>
<dbReference type="Proteomes" id="UP001595965">
    <property type="component" value="Unassembled WGS sequence"/>
</dbReference>
<evidence type="ECO:0000313" key="2">
    <source>
        <dbReference type="Proteomes" id="UP001595965"/>
    </source>
</evidence>
<accession>A0ABV8Y116</accession>
<organism evidence="1 2">
    <name type="scientific">Citricoccus alkalitolerans</name>
    <dbReference type="NCBI Taxonomy" id="246603"/>
    <lineage>
        <taxon>Bacteria</taxon>
        <taxon>Bacillati</taxon>
        <taxon>Actinomycetota</taxon>
        <taxon>Actinomycetes</taxon>
        <taxon>Micrococcales</taxon>
        <taxon>Micrococcaceae</taxon>
        <taxon>Citricoccus</taxon>
    </lineage>
</organism>
<gene>
    <name evidence="1" type="ORF">ACFO0K_12785</name>
</gene>
<reference evidence="2" key="1">
    <citation type="journal article" date="2019" name="Int. J. Syst. Evol. Microbiol.">
        <title>The Global Catalogue of Microorganisms (GCM) 10K type strain sequencing project: providing services to taxonomists for standard genome sequencing and annotation.</title>
        <authorList>
            <consortium name="The Broad Institute Genomics Platform"/>
            <consortium name="The Broad Institute Genome Sequencing Center for Infectious Disease"/>
            <person name="Wu L."/>
            <person name="Ma J."/>
        </authorList>
    </citation>
    <scope>NUCLEOTIDE SEQUENCE [LARGE SCALE GENOMIC DNA]</scope>
    <source>
        <strain evidence="2">CGMCC 1.12125</strain>
    </source>
</reference>
<keyword evidence="2" id="KW-1185">Reference proteome</keyword>
<dbReference type="RefSeq" id="WP_344226285.1">
    <property type="nucleotide sequence ID" value="NZ_BAAALH010000001.1"/>
</dbReference>
<dbReference type="EMBL" id="JBHSEN010000002">
    <property type="protein sequence ID" value="MFC4430547.1"/>
    <property type="molecule type" value="Genomic_DNA"/>
</dbReference>
<protein>
    <submittedName>
        <fullName evidence="1">Uncharacterized protein</fullName>
    </submittedName>
</protein>
<comment type="caution">
    <text evidence="1">The sequence shown here is derived from an EMBL/GenBank/DDBJ whole genome shotgun (WGS) entry which is preliminary data.</text>
</comment>
<name>A0ABV8Y116_9MICC</name>
<proteinExistence type="predicted"/>
<evidence type="ECO:0000313" key="1">
    <source>
        <dbReference type="EMBL" id="MFC4430547.1"/>
    </source>
</evidence>